<keyword evidence="1" id="KW-0812">Transmembrane</keyword>
<evidence type="ECO:0000256" key="1">
    <source>
        <dbReference type="SAM" id="Phobius"/>
    </source>
</evidence>
<proteinExistence type="predicted"/>
<feature type="domain" description="DUF7378" evidence="2">
    <location>
        <begin position="138"/>
        <end position="270"/>
    </location>
</feature>
<feature type="transmembrane region" description="Helical" evidence="1">
    <location>
        <begin position="244"/>
        <end position="266"/>
    </location>
</feature>
<feature type="transmembrane region" description="Helical" evidence="1">
    <location>
        <begin position="188"/>
        <end position="208"/>
    </location>
</feature>
<feature type="transmembrane region" description="Helical" evidence="1">
    <location>
        <begin position="57"/>
        <end position="74"/>
    </location>
</feature>
<dbReference type="Proteomes" id="UP000026962">
    <property type="component" value="Chromosome 1"/>
</dbReference>
<feature type="transmembrane region" description="Helical" evidence="1">
    <location>
        <begin position="144"/>
        <end position="168"/>
    </location>
</feature>
<organism evidence="3">
    <name type="scientific">Oryza punctata</name>
    <name type="common">Red rice</name>
    <dbReference type="NCBI Taxonomy" id="4537"/>
    <lineage>
        <taxon>Eukaryota</taxon>
        <taxon>Viridiplantae</taxon>
        <taxon>Streptophyta</taxon>
        <taxon>Embryophyta</taxon>
        <taxon>Tracheophyta</taxon>
        <taxon>Spermatophyta</taxon>
        <taxon>Magnoliopsida</taxon>
        <taxon>Liliopsida</taxon>
        <taxon>Poales</taxon>
        <taxon>Poaceae</taxon>
        <taxon>BOP clade</taxon>
        <taxon>Oryzoideae</taxon>
        <taxon>Oryzeae</taxon>
        <taxon>Oryzinae</taxon>
        <taxon>Oryza</taxon>
    </lineage>
</organism>
<name>A0A0E0JNB4_ORYPU</name>
<keyword evidence="1" id="KW-0472">Membrane</keyword>
<evidence type="ECO:0000313" key="4">
    <source>
        <dbReference type="Proteomes" id="UP000026962"/>
    </source>
</evidence>
<dbReference type="InterPro" id="IPR055802">
    <property type="entry name" value="DUF7378"/>
</dbReference>
<dbReference type="Gramene" id="OPUNC01G28870.1">
    <property type="protein sequence ID" value="OPUNC01G28870.1"/>
    <property type="gene ID" value="OPUNC01G28870"/>
</dbReference>
<sequence>MATAAAAPPPSTVGEARSGVSRGQLCACAVVVPCFIVGTYQAEAYGVASGPAFFSSVPWRVSLLISFCTYINLYGCTCRTRRSTWTRPSETSNSLTSVSFSASFQGLAMVVSKNNRVIMSFTCVIAVFNVGMVVLWARSGVSRAQVWACAVVLPCFIVGAYLAVAYGVASQYGPASSFFGSVPWRLPLLVSFAVYLSTISCVRSYVNLYLPHTPVHVDRAIQNVGFVGVVQSIVLVAADDNRVVMAFTCVIAVFNVGVLALWAWLIGRYRHRGPGYHLPVASDSITTDETILGLNA</sequence>
<accession>A0A0E0JNB4</accession>
<dbReference type="EnsemblPlants" id="OPUNC01G28870.1">
    <property type="protein sequence ID" value="OPUNC01G28870.1"/>
    <property type="gene ID" value="OPUNC01G28870"/>
</dbReference>
<protein>
    <recommendedName>
        <fullName evidence="2">DUF7378 domain-containing protein</fullName>
    </recommendedName>
</protein>
<dbReference type="HOGENOM" id="CLU_941303_0_0_1"/>
<dbReference type="Pfam" id="PF24095">
    <property type="entry name" value="DUF7378"/>
    <property type="match status" value="1"/>
</dbReference>
<reference evidence="3" key="1">
    <citation type="submission" date="2015-04" db="UniProtKB">
        <authorList>
            <consortium name="EnsemblPlants"/>
        </authorList>
    </citation>
    <scope>IDENTIFICATION</scope>
</reference>
<feature type="transmembrane region" description="Helical" evidence="1">
    <location>
        <begin position="220"/>
        <end position="238"/>
    </location>
</feature>
<keyword evidence="4" id="KW-1185">Reference proteome</keyword>
<feature type="transmembrane region" description="Helical" evidence="1">
    <location>
        <begin position="117"/>
        <end position="137"/>
    </location>
</feature>
<keyword evidence="1" id="KW-1133">Transmembrane helix</keyword>
<evidence type="ECO:0000259" key="2">
    <source>
        <dbReference type="Pfam" id="PF24095"/>
    </source>
</evidence>
<evidence type="ECO:0000313" key="3">
    <source>
        <dbReference type="EnsemblPlants" id="OPUNC01G28870.1"/>
    </source>
</evidence>
<reference evidence="3" key="2">
    <citation type="submission" date="2018-05" db="EMBL/GenBank/DDBJ databases">
        <title>OpunRS2 (Oryza punctata Reference Sequence Version 2).</title>
        <authorList>
            <person name="Zhang J."/>
            <person name="Kudrna D."/>
            <person name="Lee S."/>
            <person name="Talag J."/>
            <person name="Welchert J."/>
            <person name="Wing R.A."/>
        </authorList>
    </citation>
    <scope>NUCLEOTIDE SEQUENCE [LARGE SCALE GENOMIC DNA]</scope>
</reference>
<dbReference type="AlphaFoldDB" id="A0A0E0JNB4"/>